<dbReference type="GO" id="GO:0008168">
    <property type="term" value="F:methyltransferase activity"/>
    <property type="evidence" value="ECO:0007669"/>
    <property type="project" value="UniProtKB-KW"/>
</dbReference>
<evidence type="ECO:0000313" key="1">
    <source>
        <dbReference type="EMBL" id="PQO46733.1"/>
    </source>
</evidence>
<organism evidence="1 2">
    <name type="scientific">Blastopirellula marina</name>
    <dbReference type="NCBI Taxonomy" id="124"/>
    <lineage>
        <taxon>Bacteria</taxon>
        <taxon>Pseudomonadati</taxon>
        <taxon>Planctomycetota</taxon>
        <taxon>Planctomycetia</taxon>
        <taxon>Pirellulales</taxon>
        <taxon>Pirellulaceae</taxon>
        <taxon>Blastopirellula</taxon>
    </lineage>
</organism>
<dbReference type="AlphaFoldDB" id="A0A2S8GQM5"/>
<dbReference type="Proteomes" id="UP000237819">
    <property type="component" value="Unassembled WGS sequence"/>
</dbReference>
<dbReference type="EMBL" id="PUHZ01000008">
    <property type="protein sequence ID" value="PQO46733.1"/>
    <property type="molecule type" value="Genomic_DNA"/>
</dbReference>
<gene>
    <name evidence="1" type="ORF">C5Y93_07825</name>
</gene>
<accession>A0A2S8GQM5</accession>
<proteinExistence type="predicted"/>
<dbReference type="InterPro" id="IPR029063">
    <property type="entry name" value="SAM-dependent_MTases_sf"/>
</dbReference>
<name>A0A2S8GQM5_9BACT</name>
<dbReference type="Pfam" id="PF13489">
    <property type="entry name" value="Methyltransf_23"/>
    <property type="match status" value="1"/>
</dbReference>
<evidence type="ECO:0000313" key="2">
    <source>
        <dbReference type="Proteomes" id="UP000237819"/>
    </source>
</evidence>
<reference evidence="1 2" key="1">
    <citation type="submission" date="2018-02" db="EMBL/GenBank/DDBJ databases">
        <title>Comparative genomes isolates from brazilian mangrove.</title>
        <authorList>
            <person name="Araujo J.E."/>
            <person name="Taketani R.G."/>
            <person name="Silva M.C.P."/>
            <person name="Loureco M.V."/>
            <person name="Andreote F.D."/>
        </authorList>
    </citation>
    <scope>NUCLEOTIDE SEQUENCE [LARGE SCALE GENOMIC DNA]</scope>
    <source>
        <strain evidence="1 2">Nap-Phe MGV</strain>
    </source>
</reference>
<dbReference type="RefSeq" id="WP_105334859.1">
    <property type="nucleotide sequence ID" value="NZ_PUHZ01000008.1"/>
</dbReference>
<dbReference type="Gene3D" id="3.40.50.150">
    <property type="entry name" value="Vaccinia Virus protein VP39"/>
    <property type="match status" value="1"/>
</dbReference>
<dbReference type="SUPFAM" id="SSF53335">
    <property type="entry name" value="S-adenosyl-L-methionine-dependent methyltransferases"/>
    <property type="match status" value="1"/>
</dbReference>
<protein>
    <submittedName>
        <fullName evidence="1">SAM-dependent methyltransferase</fullName>
    </submittedName>
</protein>
<sequence length="234" mass="25608">MPRQLKRDELHRSDVVANCRMNRERGLVGSNGYERDLGFDLAAYLRETCRRHGRAAWLDLCCGSGKALIEAAEIAAAESLPLEIIGVDLVGMFAADADRPRLRLVKSAVEDFRPPTQCDLITSVHGLHYLGDKLGVITQAAGWLTESGRFVANLDAKSIRVDGEDSATSVIRALRQAGFRYSPRSKLLTKEGRCELQLPLVYLGADDAAGPNYTGQPAVDSYYAWNGELIGPNC</sequence>
<dbReference type="GO" id="GO:0032259">
    <property type="term" value="P:methylation"/>
    <property type="evidence" value="ECO:0007669"/>
    <property type="project" value="UniProtKB-KW"/>
</dbReference>
<keyword evidence="1" id="KW-0808">Transferase</keyword>
<dbReference type="OrthoDB" id="517270at2"/>
<keyword evidence="1" id="KW-0489">Methyltransferase</keyword>
<comment type="caution">
    <text evidence="1">The sequence shown here is derived from an EMBL/GenBank/DDBJ whole genome shotgun (WGS) entry which is preliminary data.</text>
</comment>